<gene>
    <name evidence="2" type="ORF">FEM01_00815</name>
</gene>
<name>A0A5R8ZG61_9PSED</name>
<dbReference type="AlphaFoldDB" id="A0A5R8ZG61"/>
<dbReference type="EMBL" id="VAUO01000001">
    <property type="protein sequence ID" value="TLP64752.1"/>
    <property type="molecule type" value="Genomic_DNA"/>
</dbReference>
<dbReference type="RefSeq" id="WP_138217391.1">
    <property type="nucleotide sequence ID" value="NZ_VAUO01000001.1"/>
</dbReference>
<keyword evidence="3" id="KW-1185">Reference proteome</keyword>
<organism evidence="2 3">
    <name type="scientific">Pseudomonas mosselii</name>
    <dbReference type="NCBI Taxonomy" id="78327"/>
    <lineage>
        <taxon>Bacteria</taxon>
        <taxon>Pseudomonadati</taxon>
        <taxon>Pseudomonadota</taxon>
        <taxon>Gammaproteobacteria</taxon>
        <taxon>Pseudomonadales</taxon>
        <taxon>Pseudomonadaceae</taxon>
        <taxon>Pseudomonas</taxon>
    </lineage>
</organism>
<reference evidence="2 3" key="1">
    <citation type="submission" date="2019-05" db="EMBL/GenBank/DDBJ databases">
        <title>Pseudomonas sp. SC006 isolated from lettuce that can produce HBGAs.</title>
        <authorList>
            <person name="Wang D."/>
            <person name="Liao N."/>
            <person name="Liu D."/>
            <person name="Zhang Z."/>
            <person name="Zou S."/>
        </authorList>
    </citation>
    <scope>NUCLEOTIDE SEQUENCE [LARGE SCALE GENOMIC DNA]</scope>
    <source>
        <strain evidence="2 3">SC006</strain>
    </source>
</reference>
<evidence type="ECO:0000256" key="1">
    <source>
        <dbReference type="SAM" id="Phobius"/>
    </source>
</evidence>
<protein>
    <submittedName>
        <fullName evidence="2">Pilus assembly protein</fullName>
    </submittedName>
</protein>
<sequence length="169" mass="18995">MIAVRLRELLNQQHGVTAVETALILPVLLFGIMMLFELARISLMIGIGNLGLERALQDFRSDKAFYEQGPEALQDAIEARLVDYAYGLLDKDNFVVEIFTFDTLRQFGGGQPDAEIDEQDRSPPVLSVTVDLTQPFMTPLPMLFGIGDAFQYQYRQLLGNLTSDKAEDY</sequence>
<dbReference type="Proteomes" id="UP000309819">
    <property type="component" value="Unassembled WGS sequence"/>
</dbReference>
<keyword evidence="1" id="KW-0472">Membrane</keyword>
<feature type="transmembrane region" description="Helical" evidence="1">
    <location>
        <begin position="15"/>
        <end position="36"/>
    </location>
</feature>
<accession>A0A5R8ZG61</accession>
<evidence type="ECO:0000313" key="2">
    <source>
        <dbReference type="EMBL" id="TLP64752.1"/>
    </source>
</evidence>
<keyword evidence="1" id="KW-1133">Transmembrane helix</keyword>
<proteinExistence type="predicted"/>
<keyword evidence="1" id="KW-0812">Transmembrane</keyword>
<comment type="caution">
    <text evidence="2">The sequence shown here is derived from an EMBL/GenBank/DDBJ whole genome shotgun (WGS) entry which is preliminary data.</text>
</comment>
<evidence type="ECO:0000313" key="3">
    <source>
        <dbReference type="Proteomes" id="UP000309819"/>
    </source>
</evidence>
<dbReference type="OrthoDB" id="6555416at2"/>